<dbReference type="Pfam" id="PF07173">
    <property type="entry name" value="GRDP-like"/>
    <property type="match status" value="1"/>
</dbReference>
<dbReference type="PANTHER" id="PTHR34365">
    <property type="entry name" value="ENOLASE (DUF1399)"/>
    <property type="match status" value="1"/>
</dbReference>
<feature type="domain" description="GRPD C-terminal" evidence="2">
    <location>
        <begin position="489"/>
        <end position="616"/>
    </location>
</feature>
<accession>A0ABC9AQ33</accession>
<evidence type="ECO:0000313" key="4">
    <source>
        <dbReference type="Proteomes" id="UP001497457"/>
    </source>
</evidence>
<evidence type="ECO:0000259" key="1">
    <source>
        <dbReference type="Pfam" id="PF25334"/>
    </source>
</evidence>
<dbReference type="PANTHER" id="PTHR34365:SF7">
    <property type="entry name" value="GLYCINE-RICH DOMAIN-CONTAINING PROTEIN 1"/>
    <property type="match status" value="1"/>
</dbReference>
<organism evidence="3 4">
    <name type="scientific">Urochloa decumbens</name>
    <dbReference type="NCBI Taxonomy" id="240449"/>
    <lineage>
        <taxon>Eukaryota</taxon>
        <taxon>Viridiplantae</taxon>
        <taxon>Streptophyta</taxon>
        <taxon>Embryophyta</taxon>
        <taxon>Tracheophyta</taxon>
        <taxon>Spermatophyta</taxon>
        <taxon>Magnoliopsida</taxon>
        <taxon>Liliopsida</taxon>
        <taxon>Poales</taxon>
        <taxon>Poaceae</taxon>
        <taxon>PACMAD clade</taxon>
        <taxon>Panicoideae</taxon>
        <taxon>Panicodae</taxon>
        <taxon>Paniceae</taxon>
        <taxon>Melinidinae</taxon>
        <taxon>Urochloa</taxon>
    </lineage>
</organism>
<gene>
    <name evidence="3" type="ORF">URODEC1_LOCUS56876</name>
</gene>
<evidence type="ECO:0000259" key="2">
    <source>
        <dbReference type="Pfam" id="PF25335"/>
    </source>
</evidence>
<dbReference type="AlphaFoldDB" id="A0ABC9AQ33"/>
<feature type="domain" description="GRDP C2" evidence="1">
    <location>
        <begin position="322"/>
        <end position="450"/>
    </location>
</feature>
<sequence>MDGEQAARWAAAQEGVPVGADLVAAALRQLEFLAAVDRRRWLYEGPLLDRAIRRYKSCWLPLLAKHTQAPVVDGPLVVPLDCEWIWHCHRLNPVQYIRDCKKLYARILNNDNVESSTRTKSKIESEKVWNELYPEEPFELEYTSSETTMDVDAGATEGISYDLVSAVKRQSSFYYQVGTPTMHDKRFLVEALARYKGFLYLIKMNQEKGLQRFRVPTYDVDLMWHTHQLHPVTYCKDMLKLLGKVLEHDDTDADRSEGKKLDVGFTETTEQFESTFGVRYWKAGCMYRGNMPSPVTSTPQIFNAEVGSDICKNQQDLNVLKITFVELYLQIVDIKNLPPAVPKENVYVRFAKNQSDMFISDGGRLDISTVTGKNTGAGLQCEPTGELILTVMVDQASKKPEPIGKVSIPLQDLTGPDSKLAFERWAELKAHGGHATSPPVSLRVAASATVPSSAQKVFSMVRTEPFSLKSCLLPHYNKDQKMGSWTRFIYDCGTEVIRLQIREHKVKKTTACHRELVGVLKSTKQQLQLAEFKENKWTLKKSKLSISDSTDGSTLEVKGDNQLIKLYGGRKLEYERKCCKCHSEDASAVTAVKFTAEHPYGKAVALLDTESQLIMVNEDDFLLPWITISFLFMDADSKGGANLVTSAVVQKAAVSGSDTAMVSETETLGARRAAVAPAQCGTCSTAFGDDKIMAGCKADHASSGVCGEAVASGKNGDAESAGCGSGCGAKCGPIVVDDSKDDNVKSGGCGSGCGGGCGSAGACGTLFKASTMAGEGQTKSGGCGSGCGGGCGGEGGCGLLLNSNAKGDQGQAKSAGCGSGCGSGCSNVMVTEGSKMSDAKSGGCGSGCGGGCGGGGGCAALLKSSTMAGQGLTKSAGCGSGCGGGCSGGMLIEGSKTTQAKSGGCGSGCGGGCGGGMVIEGSKTTQAKSGGCGSGCGGGCGSGMVIEGSKTSQAKSGGCGSGCGGGCGGGCGNGGMVIEGSKSSYARSGGCGGGGCSGGCGNGIIFNASTKAGDEGHSMSGGCGSGCGGGCGAGCGGAAFNA</sequence>
<protein>
    <recommendedName>
        <fullName evidence="5">Glycine-rich domain-containing protein 1</fullName>
    </recommendedName>
</protein>
<proteinExistence type="predicted"/>
<reference evidence="4" key="1">
    <citation type="submission" date="2024-06" db="EMBL/GenBank/DDBJ databases">
        <authorList>
            <person name="Ryan C."/>
        </authorList>
    </citation>
    <scope>NUCLEOTIDE SEQUENCE [LARGE SCALE GENOMIC DNA]</scope>
</reference>
<dbReference type="EMBL" id="OZ075132">
    <property type="protein sequence ID" value="CAL4982992.1"/>
    <property type="molecule type" value="Genomic_DNA"/>
</dbReference>
<dbReference type="InterPro" id="IPR057458">
    <property type="entry name" value="GRDP_C2"/>
</dbReference>
<name>A0ABC9AQ33_9POAL</name>
<dbReference type="InterPro" id="IPR009836">
    <property type="entry name" value="GRDP-like"/>
</dbReference>
<dbReference type="Pfam" id="PF25335">
    <property type="entry name" value="GRDP_C"/>
    <property type="match status" value="1"/>
</dbReference>
<dbReference type="Proteomes" id="UP001497457">
    <property type="component" value="Chromosome 22rd"/>
</dbReference>
<evidence type="ECO:0000313" key="3">
    <source>
        <dbReference type="EMBL" id="CAL4982992.1"/>
    </source>
</evidence>
<reference evidence="3 4" key="2">
    <citation type="submission" date="2024-10" db="EMBL/GenBank/DDBJ databases">
        <authorList>
            <person name="Ryan C."/>
        </authorList>
    </citation>
    <scope>NUCLEOTIDE SEQUENCE [LARGE SCALE GENOMIC DNA]</scope>
</reference>
<dbReference type="Pfam" id="PF25334">
    <property type="entry name" value="C2_GRDP"/>
    <property type="match status" value="1"/>
</dbReference>
<keyword evidence="4" id="KW-1185">Reference proteome</keyword>
<dbReference type="InterPro" id="IPR057518">
    <property type="entry name" value="GRDP_C"/>
</dbReference>
<evidence type="ECO:0008006" key="5">
    <source>
        <dbReference type="Google" id="ProtNLM"/>
    </source>
</evidence>